<sequence>MSAFERLTDDREDGTLAAYELSPRNSEEGATCPLISGKVQLLPLRYGLVEELEPGCSTPYTLNARPLGIRLLRNGFLYVLDGETNELAEYEFCNQGDTITGGKIEYETDRTLYVCFSEVQWTDAKRAQVLESEQDREAYMQSIDLSGANPLFGGGEHLITTAQAEEWVAEFAEDAALEAPEGGHEQEGETYHWENEPYYYKTRLGKLLKQHQAEDRDECLCLVVRDDIGVMRDLANFQDNVVDWIADWANENEGRTERDYLLACYIESLSQLKTASLDDLRQVSENPDIQAMWDDVAALEEPRQSEIKQALLDFLNQDSNSGDLPEPYDPDLPTELKERLAAIREGANLTNPYDIARQLRSEIHRYYVTESLSTTLGPDFVSRHGDALLELKKQHNEKLKALLEGSQIGQRGINELIDRERMDAFLAEQRPKLQRWNALLDAISNDRATMLCNHRFHTAAWYFDAQDSQQVHDAFRAQYGCLKDICRSDEVTERLAAWLEKVPQFDRPLFYTLPLADQNDLAGQYSTITNAGYGTLLKAQDLIDTLTSIESGRLPAIDELPEHTQAIAESAQQSFAPAISRGIAQVMDELYQSIGSDRIPDLDELFRRLPKALPARILDAAHRTGASFVVASREEIESFRRTLQRVLALREELDTVRRCRNAVKASAGHRSPEAQRLLNEFKHLRQELQMVHEPALARALSPIKELPESGVRIVGAAPGRAGLTLVLPVAQQAEVGGLIRNLRQGIAVAPKVNLAGDGLGLVVFTTQLSLLINSISEGWQSYRSDQDVKWLPIINGIIATGSAGFLSAQSIMDTALGARSNALASALNDTGAQGVNASLGRLHIFLGIFTYTFGAIASYSSFTNRYGTWQEAIRSGDRSAQNAAMASMVGAGGMLGANIYGLANTLHTGYMVAFRGVEWAAAGARLGGVFWRFNLAGALFTILELGGSWLHNYYSTSRHDEWLLTTPWSQDMAKTRDDSLEEYQTQLQAIAQAPRINVTITEFDNWWRNRMEGPESVGFGLSLPTISLQDLSAPFDGKAPVRLFLGGYQVQPEHRGRDYRPAYWVTATDKIVENLTLIDPAPLVLGFPRPEPLSSIARRATDAVVAVRLEVLGSDGQYRASDYHVRVSPSGGAGAYTPSDIDIRGEQAPWQRIDPLRFT</sequence>
<dbReference type="CDD" id="cd20708">
    <property type="entry name" value="MIX_IV"/>
    <property type="match status" value="1"/>
</dbReference>
<evidence type="ECO:0000313" key="4">
    <source>
        <dbReference type="Proteomes" id="UP000199040"/>
    </source>
</evidence>
<evidence type="ECO:0000256" key="1">
    <source>
        <dbReference type="SAM" id="Phobius"/>
    </source>
</evidence>
<evidence type="ECO:0000259" key="2">
    <source>
        <dbReference type="Pfam" id="PF20249"/>
    </source>
</evidence>
<keyword evidence="1" id="KW-1133">Transmembrane helix</keyword>
<reference evidence="3 4" key="1">
    <citation type="submission" date="2016-10" db="EMBL/GenBank/DDBJ databases">
        <authorList>
            <person name="de Groot N.N."/>
        </authorList>
    </citation>
    <scope>NUCLEOTIDE SEQUENCE [LARGE SCALE GENOMIC DNA]</scope>
    <source>
        <strain evidence="3 4">CGMCC 1.6848</strain>
    </source>
</reference>
<keyword evidence="4" id="KW-1185">Reference proteome</keyword>
<dbReference type="AlphaFoldDB" id="A0A1I3FD93"/>
<dbReference type="EMBL" id="FOPY01000017">
    <property type="protein sequence ID" value="SFI09124.1"/>
    <property type="molecule type" value="Genomic_DNA"/>
</dbReference>
<dbReference type="Pfam" id="PF20249">
    <property type="entry name" value="VasX_N"/>
    <property type="match status" value="1"/>
</dbReference>
<feature type="transmembrane region" description="Helical" evidence="1">
    <location>
        <begin position="842"/>
        <end position="862"/>
    </location>
</feature>
<dbReference type="Proteomes" id="UP000199040">
    <property type="component" value="Unassembled WGS sequence"/>
</dbReference>
<feature type="transmembrane region" description="Helical" evidence="1">
    <location>
        <begin position="883"/>
        <end position="903"/>
    </location>
</feature>
<proteinExistence type="predicted"/>
<keyword evidence="1" id="KW-0812">Transmembrane</keyword>
<protein>
    <recommendedName>
        <fullName evidence="2">Toxin VasX N-terminal region domain-containing protein</fullName>
    </recommendedName>
</protein>
<name>A0A1I3FD93_9GAMM</name>
<dbReference type="STRING" id="442341.SAMN04487959_11751"/>
<gene>
    <name evidence="3" type="ORF">SAMN04487959_11751</name>
</gene>
<organism evidence="3 4">
    <name type="scientific">Modicisalibacter xianhensis</name>
    <dbReference type="NCBI Taxonomy" id="442341"/>
    <lineage>
        <taxon>Bacteria</taxon>
        <taxon>Pseudomonadati</taxon>
        <taxon>Pseudomonadota</taxon>
        <taxon>Gammaproteobacteria</taxon>
        <taxon>Oceanospirillales</taxon>
        <taxon>Halomonadaceae</taxon>
        <taxon>Modicisalibacter</taxon>
    </lineage>
</organism>
<dbReference type="InterPro" id="IPR046864">
    <property type="entry name" value="VasX_N"/>
</dbReference>
<dbReference type="RefSeq" id="WP_092849551.1">
    <property type="nucleotide sequence ID" value="NZ_FOPY01000017.1"/>
</dbReference>
<evidence type="ECO:0000313" key="3">
    <source>
        <dbReference type="EMBL" id="SFI09124.1"/>
    </source>
</evidence>
<keyword evidence="1" id="KW-0472">Membrane</keyword>
<feature type="domain" description="Toxin VasX N-terminal region" evidence="2">
    <location>
        <begin position="32"/>
        <end position="148"/>
    </location>
</feature>
<accession>A0A1I3FD93</accession>